<evidence type="ECO:0000313" key="3">
    <source>
        <dbReference type="Proteomes" id="UP001159427"/>
    </source>
</evidence>
<keyword evidence="1" id="KW-0175">Coiled coil</keyword>
<gene>
    <name evidence="2" type="ORF">PEVE_00037976</name>
</gene>
<evidence type="ECO:0000313" key="2">
    <source>
        <dbReference type="EMBL" id="CAH3030441.1"/>
    </source>
</evidence>
<proteinExistence type="predicted"/>
<organism evidence="2 3">
    <name type="scientific">Porites evermanni</name>
    <dbReference type="NCBI Taxonomy" id="104178"/>
    <lineage>
        <taxon>Eukaryota</taxon>
        <taxon>Metazoa</taxon>
        <taxon>Cnidaria</taxon>
        <taxon>Anthozoa</taxon>
        <taxon>Hexacorallia</taxon>
        <taxon>Scleractinia</taxon>
        <taxon>Fungiina</taxon>
        <taxon>Poritidae</taxon>
        <taxon>Porites</taxon>
    </lineage>
</organism>
<reference evidence="2 3" key="1">
    <citation type="submission" date="2022-05" db="EMBL/GenBank/DDBJ databases">
        <authorList>
            <consortium name="Genoscope - CEA"/>
            <person name="William W."/>
        </authorList>
    </citation>
    <scope>NUCLEOTIDE SEQUENCE [LARGE SCALE GENOMIC DNA]</scope>
</reference>
<feature type="coiled-coil region" evidence="1">
    <location>
        <begin position="200"/>
        <end position="242"/>
    </location>
</feature>
<keyword evidence="3" id="KW-1185">Reference proteome</keyword>
<evidence type="ECO:0000256" key="1">
    <source>
        <dbReference type="SAM" id="Coils"/>
    </source>
</evidence>
<dbReference type="Proteomes" id="UP001159427">
    <property type="component" value="Unassembled WGS sequence"/>
</dbReference>
<feature type="coiled-coil region" evidence="1">
    <location>
        <begin position="90"/>
        <end position="124"/>
    </location>
</feature>
<protein>
    <submittedName>
        <fullName evidence="2">Uncharacterized protein</fullName>
    </submittedName>
</protein>
<feature type="non-terminal residue" evidence="2">
    <location>
        <position position="1"/>
    </location>
</feature>
<name>A0ABN8MLA4_9CNID</name>
<sequence length="262" mass="30874">RVEWSKAKDVLLAKEVLYLEPFQFKERTAQSVQTWQDLVNNLMKNYPGKFEKLTSRGAKDHIALLIKNHKKKNADELKTGGISPEQSELDTILEEIIERMEANVAEIEKDNEKKKREVAMAKDIRLKAMEALSQTKKRENEDGNIKPAKQIRRRSNGSEMIVYLKERAEEEMALRAKVEESKQTQMANEAKRHEDLFKILLQQQKQQQEFQQQQVQLNQEAIKQQQQQFLQIQQSMANQQQQNFQMLMAILQKKIKQQHKNF</sequence>
<dbReference type="EMBL" id="CALNXI010000634">
    <property type="protein sequence ID" value="CAH3030441.1"/>
    <property type="molecule type" value="Genomic_DNA"/>
</dbReference>
<accession>A0ABN8MLA4</accession>
<comment type="caution">
    <text evidence="2">The sequence shown here is derived from an EMBL/GenBank/DDBJ whole genome shotgun (WGS) entry which is preliminary data.</text>
</comment>